<dbReference type="Proteomes" id="UP001319861">
    <property type="component" value="Chromosome"/>
</dbReference>
<dbReference type="InterPro" id="IPR050580">
    <property type="entry name" value="2H_phosphoesterase_YjcG-like"/>
</dbReference>
<reference evidence="1 2" key="1">
    <citation type="journal article" date="2021" name="J. Biosci. Bioeng.">
        <title>Identification and characterization of a chc gene cluster responsible for the aromatization pathway of cyclohexanecarboxylate degradation in Sinomonas cyclohexanicum ATCC 51369.</title>
        <authorList>
            <person name="Yamamoto T."/>
            <person name="Hasegawa Y."/>
            <person name="Lau P.C.K."/>
            <person name="Iwaki H."/>
        </authorList>
    </citation>
    <scope>NUCLEOTIDE SEQUENCE [LARGE SCALE GENOMIC DNA]</scope>
    <source>
        <strain evidence="1 2">ATCC 51369</strain>
    </source>
</reference>
<dbReference type="InterPro" id="IPR009097">
    <property type="entry name" value="Cyclic_Pdiesterase"/>
</dbReference>
<keyword evidence="2" id="KW-1185">Reference proteome</keyword>
<evidence type="ECO:0000313" key="2">
    <source>
        <dbReference type="Proteomes" id="UP001319861"/>
    </source>
</evidence>
<dbReference type="Gene3D" id="3.90.1140.10">
    <property type="entry name" value="Cyclic phosphodiesterase"/>
    <property type="match status" value="1"/>
</dbReference>
<proteinExistence type="predicted"/>
<dbReference type="SUPFAM" id="SSF55144">
    <property type="entry name" value="LigT-like"/>
    <property type="match status" value="1"/>
</dbReference>
<organism evidence="1 2">
    <name type="scientific">Sinomonas cyclohexanicum</name>
    <name type="common">Corynebacterium cyclohexanicum</name>
    <dbReference type="NCBI Taxonomy" id="322009"/>
    <lineage>
        <taxon>Bacteria</taxon>
        <taxon>Bacillati</taxon>
        <taxon>Actinomycetota</taxon>
        <taxon>Actinomycetes</taxon>
        <taxon>Micrococcales</taxon>
        <taxon>Micrococcaceae</taxon>
        <taxon>Sinomonas</taxon>
    </lineage>
</organism>
<evidence type="ECO:0000313" key="1">
    <source>
        <dbReference type="EMBL" id="BCT75359.1"/>
    </source>
</evidence>
<sequence length="201" mass="22502">MPLLDDGPLDGGPGIPPGSPLVGVILSFPDRVAEELRTWRESFGDRMAESIPAHITLVTTTETKDWDATTEHVRSVAAATSPFRVSLRGTGTFRPVSPVVFVNVAEGFDECVRLHRRLQRGPLERVLPFPYHPHVTVAHDLPPEQLDAAQNALKSYRESFTVASMGLYEHDADGFWQLREELDFGTRRDTPREGKQQQPHR</sequence>
<dbReference type="RefSeq" id="WP_229232116.1">
    <property type="nucleotide sequence ID" value="NZ_AP024525.1"/>
</dbReference>
<dbReference type="Pfam" id="PF13563">
    <property type="entry name" value="2_5_RNA_ligase2"/>
    <property type="match status" value="1"/>
</dbReference>
<dbReference type="EMBL" id="AP024525">
    <property type="protein sequence ID" value="BCT75359.1"/>
    <property type="molecule type" value="Genomic_DNA"/>
</dbReference>
<dbReference type="PANTHER" id="PTHR40037:SF1">
    <property type="entry name" value="PHOSPHOESTERASE SAOUHSC_00951-RELATED"/>
    <property type="match status" value="1"/>
</dbReference>
<protein>
    <submittedName>
        <fullName evidence="1">Phosphoesterase</fullName>
    </submittedName>
</protein>
<gene>
    <name evidence="1" type="ORF">SCMU_12010</name>
</gene>
<dbReference type="PANTHER" id="PTHR40037">
    <property type="entry name" value="PHOSPHOESTERASE YJCG-RELATED"/>
    <property type="match status" value="1"/>
</dbReference>
<name>A0ABM7PSY0_SINCY</name>
<accession>A0ABM7PSY0</accession>